<sequence>MESGLFCAGYHGLGLDGPFASDAVKAPAVVSASAFRFGVHRTWVFRHEEPAAPAPGRGAT</sequence>
<evidence type="ECO:0000313" key="2">
    <source>
        <dbReference type="Proteomes" id="UP001601288"/>
    </source>
</evidence>
<evidence type="ECO:0000313" key="1">
    <source>
        <dbReference type="EMBL" id="MFE9224019.1"/>
    </source>
</evidence>
<reference evidence="1 2" key="1">
    <citation type="submission" date="2024-10" db="EMBL/GenBank/DDBJ databases">
        <title>The Natural Products Discovery Center: Release of the First 8490 Sequenced Strains for Exploring Actinobacteria Biosynthetic Diversity.</title>
        <authorList>
            <person name="Kalkreuter E."/>
            <person name="Kautsar S.A."/>
            <person name="Yang D."/>
            <person name="Bader C.D."/>
            <person name="Teijaro C.N."/>
            <person name="Fluegel L."/>
            <person name="Davis C.M."/>
            <person name="Simpson J.R."/>
            <person name="Lauterbach L."/>
            <person name="Steele A.D."/>
            <person name="Gui C."/>
            <person name="Meng S."/>
            <person name="Li G."/>
            <person name="Viehrig K."/>
            <person name="Ye F."/>
            <person name="Su P."/>
            <person name="Kiefer A.F."/>
            <person name="Nichols A."/>
            <person name="Cepeda A.J."/>
            <person name="Yan W."/>
            <person name="Fan B."/>
            <person name="Jiang Y."/>
            <person name="Adhikari A."/>
            <person name="Zheng C.-J."/>
            <person name="Schuster L."/>
            <person name="Cowan T.M."/>
            <person name="Smanski M.J."/>
            <person name="Chevrette M.G."/>
            <person name="De Carvalho L.P.S."/>
            <person name="Shen B."/>
        </authorList>
    </citation>
    <scope>NUCLEOTIDE SEQUENCE [LARGE SCALE GENOMIC DNA]</scope>
    <source>
        <strain evidence="1 2">NPDC007066</strain>
    </source>
</reference>
<proteinExistence type="predicted"/>
<organism evidence="1 2">
    <name type="scientific">Streptomyces massasporeus</name>
    <dbReference type="NCBI Taxonomy" id="67324"/>
    <lineage>
        <taxon>Bacteria</taxon>
        <taxon>Bacillati</taxon>
        <taxon>Actinomycetota</taxon>
        <taxon>Actinomycetes</taxon>
        <taxon>Kitasatosporales</taxon>
        <taxon>Streptomycetaceae</taxon>
        <taxon>Streptomyces</taxon>
    </lineage>
</organism>
<name>A0ABW6L8R1_9ACTN</name>
<dbReference type="Proteomes" id="UP001601288">
    <property type="component" value="Unassembled WGS sequence"/>
</dbReference>
<gene>
    <name evidence="1" type="ORF">ACFYM3_05150</name>
</gene>
<dbReference type="RefSeq" id="WP_358282181.1">
    <property type="nucleotide sequence ID" value="NZ_JBEYGJ010000012.1"/>
</dbReference>
<dbReference type="EMBL" id="JBIAFP010000003">
    <property type="protein sequence ID" value="MFE9224019.1"/>
    <property type="molecule type" value="Genomic_DNA"/>
</dbReference>
<accession>A0ABW6L8R1</accession>
<keyword evidence="2" id="KW-1185">Reference proteome</keyword>
<comment type="caution">
    <text evidence="1">The sequence shown here is derived from an EMBL/GenBank/DDBJ whole genome shotgun (WGS) entry which is preliminary data.</text>
</comment>
<protein>
    <submittedName>
        <fullName evidence="1">Uncharacterized protein</fullName>
    </submittedName>
</protein>